<proteinExistence type="predicted"/>
<organism evidence="1 2">
    <name type="scientific">Zobellia uliginosa</name>
    <dbReference type="NCBI Taxonomy" id="143224"/>
    <lineage>
        <taxon>Bacteria</taxon>
        <taxon>Pseudomonadati</taxon>
        <taxon>Bacteroidota</taxon>
        <taxon>Flavobacteriia</taxon>
        <taxon>Flavobacteriales</taxon>
        <taxon>Flavobacteriaceae</taxon>
        <taxon>Zobellia</taxon>
    </lineage>
</organism>
<protein>
    <submittedName>
        <fullName evidence="1">Uncharacterized protein</fullName>
    </submittedName>
</protein>
<name>A0ABY1KZZ2_9FLAO</name>
<dbReference type="Proteomes" id="UP000185728">
    <property type="component" value="Unassembled WGS sequence"/>
</dbReference>
<keyword evidence="2" id="KW-1185">Reference proteome</keyword>
<evidence type="ECO:0000313" key="1">
    <source>
        <dbReference type="EMBL" id="SIS82946.1"/>
    </source>
</evidence>
<dbReference type="RefSeq" id="WP_076455775.1">
    <property type="nucleotide sequence ID" value="NZ_FTOB01000004.1"/>
</dbReference>
<gene>
    <name evidence="1" type="ORF">SAMN05421766_104218</name>
</gene>
<comment type="caution">
    <text evidence="1">The sequence shown here is derived from an EMBL/GenBank/DDBJ whole genome shotgun (WGS) entry which is preliminary data.</text>
</comment>
<reference evidence="1 2" key="1">
    <citation type="submission" date="2017-01" db="EMBL/GenBank/DDBJ databases">
        <authorList>
            <person name="Varghese N."/>
            <person name="Submissions S."/>
        </authorList>
    </citation>
    <scope>NUCLEOTIDE SEQUENCE [LARGE SCALE GENOMIC DNA]</scope>
    <source>
        <strain evidence="1 2">DSM 2061</strain>
    </source>
</reference>
<dbReference type="EMBL" id="FTOB01000004">
    <property type="protein sequence ID" value="SIS82946.1"/>
    <property type="molecule type" value="Genomic_DNA"/>
</dbReference>
<evidence type="ECO:0000313" key="2">
    <source>
        <dbReference type="Proteomes" id="UP000185728"/>
    </source>
</evidence>
<accession>A0ABY1KZZ2</accession>
<sequence>MSINLTPTSNRPEKKTYEQHTELLLEKLHQLKHRFQSSYYAHSDGKKYEKARNFNIRLSNILFKVNQLLGTFETAQQKNYTLIDNEIQKLERELNELIC</sequence>